<feature type="compositionally biased region" description="Basic and acidic residues" evidence="1">
    <location>
        <begin position="326"/>
        <end position="335"/>
    </location>
</feature>
<feature type="compositionally biased region" description="Polar residues" evidence="1">
    <location>
        <begin position="497"/>
        <end position="509"/>
    </location>
</feature>
<dbReference type="InParanoid" id="A0A1Z5K8Z4"/>
<feature type="compositionally biased region" description="Polar residues" evidence="1">
    <location>
        <begin position="217"/>
        <end position="227"/>
    </location>
</feature>
<feature type="compositionally biased region" description="Polar residues" evidence="1">
    <location>
        <begin position="348"/>
        <end position="366"/>
    </location>
</feature>
<name>A0A1Z5K8Z4_FISSO</name>
<feature type="region of interest" description="Disordered" evidence="1">
    <location>
        <begin position="152"/>
        <end position="190"/>
    </location>
</feature>
<feature type="compositionally biased region" description="Acidic residues" evidence="1">
    <location>
        <begin position="300"/>
        <end position="318"/>
    </location>
</feature>
<sequence>MKPLAPQVSYTCERYTPTQSGRTSYGVRYQGAFIFRYLALSLSTPASVCLTDMTYSSLALNGGRGGVIPFGDFCIESQLEIDVNPLQGDVTVSVDDCNVQLGDNLGTCTFCGACPTGPGFYIDCTNIWPIPFCVPNDIPIIGGRMINREGTGADAETQEGGARSLEDGSSNPTSGGGGGFPKGLVGGTGMPNPQKLFKALDLARLLQERIQAIIAEDSTQQSPTAPSEGTAGHQIGTTNNSTGPWQPWADKDEPSDTGNEPVQPDEEPVEMYDEPGQNDDDQTGDEPIDTHDEPSHSDDDQTDDVPNDDDGTDDEPIDAYDTPNHSNDDLSHDDEVTTDDATLDSAYDQGSSTQQLGPIDQPTDSWQPWAATDDLPPTETDDYIPASTDDSTDDDEQVSTDDDEQISTDDYGVEEEPNEYYEDPYTEQNSGYGSKKGKEKGTSKEKKIKSAKGSTAEKEGRTKGMEKESSVKSQKDDKENKKSSSGKDKVRGGESSMRIQNLSGSSTEQLNEEDGDMQAYEAVEETEKGHGTRSKKHDKADDTGPRPNKEDPEQNVEEFSEVSDGTSERGRWGRNSDQENGSWFKGFLRKSG</sequence>
<accession>A0A1Z5K8Z4</accession>
<feature type="compositionally biased region" description="Polar residues" evidence="1">
    <location>
        <begin position="235"/>
        <end position="244"/>
    </location>
</feature>
<feature type="region of interest" description="Disordered" evidence="1">
    <location>
        <begin position="215"/>
        <end position="592"/>
    </location>
</feature>
<dbReference type="AlphaFoldDB" id="A0A1Z5K8Z4"/>
<feature type="compositionally biased region" description="Basic and acidic residues" evidence="1">
    <location>
        <begin position="455"/>
        <end position="492"/>
    </location>
</feature>
<feature type="compositionally biased region" description="Basic and acidic residues" evidence="1">
    <location>
        <begin position="566"/>
        <end position="577"/>
    </location>
</feature>
<evidence type="ECO:0000313" key="2">
    <source>
        <dbReference type="EMBL" id="GAX22750.1"/>
    </source>
</evidence>
<keyword evidence="3" id="KW-1185">Reference proteome</keyword>
<proteinExistence type="predicted"/>
<feature type="compositionally biased region" description="Acidic residues" evidence="1">
    <location>
        <begin position="263"/>
        <end position="287"/>
    </location>
</feature>
<gene>
    <name evidence="2" type="ORF">FisN_2Lh573</name>
</gene>
<dbReference type="EMBL" id="BDSP01000189">
    <property type="protein sequence ID" value="GAX22750.1"/>
    <property type="molecule type" value="Genomic_DNA"/>
</dbReference>
<comment type="caution">
    <text evidence="2">The sequence shown here is derived from an EMBL/GenBank/DDBJ whole genome shotgun (WGS) entry which is preliminary data.</text>
</comment>
<protein>
    <submittedName>
        <fullName evidence="2">Uncharacterized protein</fullName>
    </submittedName>
</protein>
<feature type="compositionally biased region" description="Basic and acidic residues" evidence="1">
    <location>
        <begin position="538"/>
        <end position="552"/>
    </location>
</feature>
<evidence type="ECO:0000256" key="1">
    <source>
        <dbReference type="SAM" id="MobiDB-lite"/>
    </source>
</evidence>
<reference evidence="2 3" key="1">
    <citation type="journal article" date="2015" name="Plant Cell">
        <title>Oil accumulation by the oleaginous diatom Fistulifera solaris as revealed by the genome and transcriptome.</title>
        <authorList>
            <person name="Tanaka T."/>
            <person name="Maeda Y."/>
            <person name="Veluchamy A."/>
            <person name="Tanaka M."/>
            <person name="Abida H."/>
            <person name="Marechal E."/>
            <person name="Bowler C."/>
            <person name="Muto M."/>
            <person name="Sunaga Y."/>
            <person name="Tanaka M."/>
            <person name="Yoshino T."/>
            <person name="Taniguchi T."/>
            <person name="Fukuda Y."/>
            <person name="Nemoto M."/>
            <person name="Matsumoto M."/>
            <person name="Wong P.S."/>
            <person name="Aburatani S."/>
            <person name="Fujibuchi W."/>
        </authorList>
    </citation>
    <scope>NUCLEOTIDE SEQUENCE [LARGE SCALE GENOMIC DNA]</scope>
    <source>
        <strain evidence="2 3">JPCC DA0580</strain>
    </source>
</reference>
<feature type="compositionally biased region" description="Basic and acidic residues" evidence="1">
    <location>
        <begin position="288"/>
        <end position="299"/>
    </location>
</feature>
<feature type="compositionally biased region" description="Gly residues" evidence="1">
    <location>
        <begin position="174"/>
        <end position="189"/>
    </location>
</feature>
<feature type="compositionally biased region" description="Acidic residues" evidence="1">
    <location>
        <begin position="390"/>
        <end position="425"/>
    </location>
</feature>
<evidence type="ECO:0000313" key="3">
    <source>
        <dbReference type="Proteomes" id="UP000198406"/>
    </source>
</evidence>
<organism evidence="2 3">
    <name type="scientific">Fistulifera solaris</name>
    <name type="common">Oleaginous diatom</name>
    <dbReference type="NCBI Taxonomy" id="1519565"/>
    <lineage>
        <taxon>Eukaryota</taxon>
        <taxon>Sar</taxon>
        <taxon>Stramenopiles</taxon>
        <taxon>Ochrophyta</taxon>
        <taxon>Bacillariophyta</taxon>
        <taxon>Bacillariophyceae</taxon>
        <taxon>Bacillariophycidae</taxon>
        <taxon>Naviculales</taxon>
        <taxon>Naviculaceae</taxon>
        <taxon>Fistulifera</taxon>
    </lineage>
</organism>
<dbReference type="Proteomes" id="UP000198406">
    <property type="component" value="Unassembled WGS sequence"/>
</dbReference>